<feature type="compositionally biased region" description="Basic and acidic residues" evidence="1">
    <location>
        <begin position="570"/>
        <end position="581"/>
    </location>
</feature>
<dbReference type="GeneID" id="25903843"/>
<protein>
    <recommendedName>
        <fullName evidence="2">LRRK2 ARM repeat domain-containing protein</fullName>
    </recommendedName>
</protein>
<evidence type="ECO:0000313" key="3">
    <source>
        <dbReference type="EMBL" id="KNC84443.1"/>
    </source>
</evidence>
<feature type="region of interest" description="Disordered" evidence="1">
    <location>
        <begin position="1"/>
        <end position="24"/>
    </location>
</feature>
<evidence type="ECO:0000259" key="2">
    <source>
        <dbReference type="Pfam" id="PF23744"/>
    </source>
</evidence>
<dbReference type="InterPro" id="IPR056597">
    <property type="entry name" value="ARM_LRRK2"/>
</dbReference>
<proteinExistence type="predicted"/>
<feature type="compositionally biased region" description="Polar residues" evidence="1">
    <location>
        <begin position="591"/>
        <end position="602"/>
    </location>
</feature>
<accession>A0A0L0G864</accession>
<dbReference type="RefSeq" id="XP_014158345.1">
    <property type="nucleotide sequence ID" value="XM_014302870.1"/>
</dbReference>
<feature type="compositionally biased region" description="Polar residues" evidence="1">
    <location>
        <begin position="611"/>
        <end position="621"/>
    </location>
</feature>
<organism evidence="3 4">
    <name type="scientific">Sphaeroforma arctica JP610</name>
    <dbReference type="NCBI Taxonomy" id="667725"/>
    <lineage>
        <taxon>Eukaryota</taxon>
        <taxon>Ichthyosporea</taxon>
        <taxon>Ichthyophonida</taxon>
        <taxon>Sphaeroforma</taxon>
    </lineage>
</organism>
<evidence type="ECO:0000313" key="4">
    <source>
        <dbReference type="Proteomes" id="UP000054560"/>
    </source>
</evidence>
<dbReference type="EMBL" id="KQ241764">
    <property type="protein sequence ID" value="KNC84444.1"/>
    <property type="molecule type" value="Genomic_DNA"/>
</dbReference>
<dbReference type="AlphaFoldDB" id="A0A0L0G864"/>
<dbReference type="RefSeq" id="XP_014158346.1">
    <property type="nucleotide sequence ID" value="XM_014302871.1"/>
</dbReference>
<keyword evidence="4" id="KW-1185">Reference proteome</keyword>
<dbReference type="SUPFAM" id="SSF48371">
    <property type="entry name" value="ARM repeat"/>
    <property type="match status" value="1"/>
</dbReference>
<name>A0A0L0G864_9EUKA</name>
<evidence type="ECO:0000256" key="1">
    <source>
        <dbReference type="SAM" id="MobiDB-lite"/>
    </source>
</evidence>
<sequence length="645" mass="72394">MSDTDDSDFKMFDTDNSDDSTNEIRHNMADTDISDIILVEIQHNMENSYGWTHIYQPESLVILAKEDEAAPDHIRCVVCYNVPLTCLQTACCDNLICKKCMEVVVISKSYDHNSRRIHGPIPCPVCTASPWVQLLKVSSYQAEVDKMQVRCMECRKRGAYGDMITAHVKCSMRPGVKMKDKIPCLTYFSRIIHKAPASPPLPKRLMPCMITFVQYTRAACIRQQWSEAALTAGCIVLHDKHAAQALHLLGYTVILCRIMRDYPTNADLMASACEALQHIVLHNSDRIKLKNDSRLMAPGEIKLYSFIKPVMMKNKKRRVLQTLACSALAMITYDGSPDDLNDMVQIGVHFCVLDAMKQFPTCEALQEAGVYVFNRLVRGVSQVNMQAIVCTAPTSITATMLLFPANKKIQRLGSKALRFMKMKVPYVPHRTTPIRSLHRPDFPSRRTDSDSNSDLDSNYCGTEWDTGFPEGYGGIQDPRLTARFPEIEDEKPIQPRDLRNRPCGAANVLINRNNQIMQRMLQSTQIEYIATPGVQGAAVNDIDESMSELILSDDDDDNSASDWESAVSRHNSESDNLERAPIRPSVRPGSLRSTHSMQSQVQPFEELSPIPTLNRNGTGSRSLGRRHSAGQRQPPQPSRSSRTGP</sequence>
<feature type="region of interest" description="Disordered" evidence="1">
    <location>
        <begin position="552"/>
        <end position="645"/>
    </location>
</feature>
<dbReference type="InterPro" id="IPR011989">
    <property type="entry name" value="ARM-like"/>
</dbReference>
<dbReference type="Pfam" id="PF23744">
    <property type="entry name" value="ARM_LRRK2"/>
    <property type="match status" value="1"/>
</dbReference>
<gene>
    <name evidence="3" type="ORF">SARC_03339</name>
</gene>
<feature type="region of interest" description="Disordered" evidence="1">
    <location>
        <begin position="432"/>
        <end position="456"/>
    </location>
</feature>
<reference evidence="3 4" key="1">
    <citation type="submission" date="2011-02" db="EMBL/GenBank/DDBJ databases">
        <title>The Genome Sequence of Sphaeroforma arctica JP610.</title>
        <authorList>
            <consortium name="The Broad Institute Genome Sequencing Platform"/>
            <person name="Russ C."/>
            <person name="Cuomo C."/>
            <person name="Young S.K."/>
            <person name="Zeng Q."/>
            <person name="Gargeya S."/>
            <person name="Alvarado L."/>
            <person name="Berlin A."/>
            <person name="Chapman S.B."/>
            <person name="Chen Z."/>
            <person name="Freedman E."/>
            <person name="Gellesch M."/>
            <person name="Goldberg J."/>
            <person name="Griggs A."/>
            <person name="Gujja S."/>
            <person name="Heilman E."/>
            <person name="Heiman D."/>
            <person name="Howarth C."/>
            <person name="Mehta T."/>
            <person name="Neiman D."/>
            <person name="Pearson M."/>
            <person name="Roberts A."/>
            <person name="Saif S."/>
            <person name="Shea T."/>
            <person name="Shenoy N."/>
            <person name="Sisk P."/>
            <person name="Stolte C."/>
            <person name="Sykes S."/>
            <person name="White J."/>
            <person name="Yandava C."/>
            <person name="Burger G."/>
            <person name="Gray M.W."/>
            <person name="Holland P.W.H."/>
            <person name="King N."/>
            <person name="Lang F.B.F."/>
            <person name="Roger A.J."/>
            <person name="Ruiz-Trillo I."/>
            <person name="Haas B."/>
            <person name="Nusbaum C."/>
            <person name="Birren B."/>
        </authorList>
    </citation>
    <scope>NUCLEOTIDE SEQUENCE [LARGE SCALE GENOMIC DNA]</scope>
    <source>
        <strain evidence="3 4">JP610</strain>
    </source>
</reference>
<dbReference type="Proteomes" id="UP000054560">
    <property type="component" value="Unassembled WGS sequence"/>
</dbReference>
<dbReference type="InterPro" id="IPR016024">
    <property type="entry name" value="ARM-type_fold"/>
</dbReference>
<feature type="domain" description="LRRK2 ARM repeat" evidence="2">
    <location>
        <begin position="241"/>
        <end position="418"/>
    </location>
</feature>
<dbReference type="Gene3D" id="1.25.10.10">
    <property type="entry name" value="Leucine-rich Repeat Variant"/>
    <property type="match status" value="1"/>
</dbReference>
<feature type="compositionally biased region" description="Basic and acidic residues" evidence="1">
    <location>
        <begin position="438"/>
        <end position="449"/>
    </location>
</feature>
<dbReference type="EMBL" id="KQ241764">
    <property type="protein sequence ID" value="KNC84443.1"/>
    <property type="molecule type" value="Genomic_DNA"/>
</dbReference>